<dbReference type="Gene3D" id="1.10.8.60">
    <property type="match status" value="1"/>
</dbReference>
<sequence>MTAGRRSPRAYDKIRALADRQGTDGDAEGRDHEAQAYQREAAIAENPLGKRSFKMVKMANPTPGDDAKSAGNKDQVTSASTRVNSLPSDFSEKYLSSPSPPPPNSEDDPDAETGSSISFYEAQLKNQLLASFLPVNQRATPDPLLAIVCPIEGGEYIVRQTIERAAALVNADVVRLESIESGENLQLGSNPLLTSEEAPAVSQDSEEPQLLAIEDEGEEGEHGGITIGQPIEISLPMIGGSAYQSGMSSMPTKAELGEQYIRHMNKAKVEKLMADIVNVTDQRNHMAPESSSQGAQVRPRIIYIQDAVAMASSFEDWFPALLKAVRARRRTGLPPNEAQHAVTRPTTIVLGCTPSILHSSVNLRAKKNSEALASAAENDSPVMADRPPIPPALANFLSSLRGGKQGTSGTSSEAEELWKGSEEDDVLGRKTRLKRRLRRFRLSDERELRALLPEFGEHSERQEDRAMPGPRLMDLSAIINGGGNGRGRRGRGNSEVIEAATNRDSARPWKVLGTLPLKRDVARERRERQQQRLRINSLLLRKAIGLQGGTMTSEDMASELNSDDPNIDTSIHQELTDIRDSFADAIWPWLTIQHLASIAIGHSLASRPSLRNTGYPEVPITWRAIAEASIHEEAGESQAADFIANYGGSSKDQTSSNGHRAKGQADPIRDPVIEAIKRDKSLNTHEKRLLGCIVDPTKLSSTTFDDVYLPEKTIDAVRSVVTLPLIYPDAFNTGILAQHATGNALLFGPPGTGKTLLARALARESGARMIAVQPSDVTDMYVGEGEKLVKAVFSLARRMSPCIVFLDEVDSLFGARSGQNSGGAQAHRQILTEFMQEMDGLSSASKNREQRIVVIGATNRPYDLDEAVLRRLPRRLLVDLPGVKEREAILRILLKNEKLADDVDLQKLAEETDTYSGSDLKHLCVSAALAALKETIHLPWKSGNSAWTPSPPGLNAGVGSGPANAYAHAMPDAEIQESEIPSPDEIVPQPQMQRLRGLAREDESNRASWNQPTLLTALQEFFGPYIAPMQVHGLMSRDTNLVYEQRLSSRKSRLDDNNEILLSPTLSAQRQDAYVRSPTTHTADQVSLHRKRQRGSHVDELLQSPAYAGLNPPSEILTLLRERRYRGAAFYFLSQEELRSDQRLISLLQETIYLDMRGLTSGKPHDLAIRLGWTCTGAKRGPSREALHQRFVVEQGRLPSIKDIQRATVEDGFDPHALSEAMVDCKAAMKTPGTSMPKADAIASDITRDWTLYYNQQLHDQVLEGALAKQTRKDGQKHIHHARPGPGLHQLSTLLRKIQELKQDRGFQPDWVTVNLVVKAWLRGLAAGVQKSPYGVGEIFHAFKNVLTTETIRKHNIDYDRILQPLGKMLVKALKNNGEWLKAREVLAWMSEMRRASTADGEPVEAGANGPAVADTKIDGLSARNQASDVSGPKIHGPKADGAALSEEDETEATTLPPPTRERIISMKHFKIAMQEITPSSSESGNLPELRKWASQYGEGGTERGKKSGYGSKFGFGDDKVNKKEAAYGRVRPEEDSN</sequence>
<dbReference type="InterPro" id="IPR003960">
    <property type="entry name" value="ATPase_AAA_CS"/>
</dbReference>
<evidence type="ECO:0000313" key="8">
    <source>
        <dbReference type="EMBL" id="GHJ87392.1"/>
    </source>
</evidence>
<feature type="compositionally biased region" description="Polar residues" evidence="6">
    <location>
        <begin position="647"/>
        <end position="658"/>
    </location>
</feature>
<dbReference type="Proteomes" id="UP000620104">
    <property type="component" value="Unassembled WGS sequence"/>
</dbReference>
<feature type="compositionally biased region" description="Basic and acidic residues" evidence="6">
    <location>
        <begin position="9"/>
        <end position="34"/>
    </location>
</feature>
<dbReference type="Pfam" id="PF00004">
    <property type="entry name" value="AAA"/>
    <property type="match status" value="1"/>
</dbReference>
<evidence type="ECO:0000313" key="9">
    <source>
        <dbReference type="Proteomes" id="UP000620104"/>
    </source>
</evidence>
<keyword evidence="4" id="KW-0067">ATP-binding</keyword>
<accession>A0A8H3TUH5</accession>
<keyword evidence="5" id="KW-0496">Mitochondrion</keyword>
<dbReference type="EMBL" id="BLZA01000021">
    <property type="protein sequence ID" value="GHJ87392.1"/>
    <property type="molecule type" value="Genomic_DNA"/>
</dbReference>
<dbReference type="SUPFAM" id="SSF52540">
    <property type="entry name" value="P-loop containing nucleoside triphosphate hydrolases"/>
    <property type="match status" value="1"/>
</dbReference>
<dbReference type="PANTHER" id="PTHR45644">
    <property type="entry name" value="AAA ATPASE, PUTATIVE (AFU_ORTHOLOGUE AFUA_2G12920)-RELATED-RELATED"/>
    <property type="match status" value="1"/>
</dbReference>
<organism evidence="8 9">
    <name type="scientific">Naganishia liquefaciens</name>
    <dbReference type="NCBI Taxonomy" id="104408"/>
    <lineage>
        <taxon>Eukaryota</taxon>
        <taxon>Fungi</taxon>
        <taxon>Dikarya</taxon>
        <taxon>Basidiomycota</taxon>
        <taxon>Agaricomycotina</taxon>
        <taxon>Tremellomycetes</taxon>
        <taxon>Filobasidiales</taxon>
        <taxon>Filobasidiaceae</taxon>
        <taxon>Naganishia</taxon>
    </lineage>
</organism>
<evidence type="ECO:0000256" key="4">
    <source>
        <dbReference type="ARBA" id="ARBA00022840"/>
    </source>
</evidence>
<keyword evidence="9" id="KW-1185">Reference proteome</keyword>
<feature type="region of interest" description="Disordered" evidence="6">
    <location>
        <begin position="55"/>
        <end position="114"/>
    </location>
</feature>
<feature type="region of interest" description="Disordered" evidence="6">
    <location>
        <begin position="400"/>
        <end position="422"/>
    </location>
</feature>
<feature type="region of interest" description="Disordered" evidence="6">
    <location>
        <begin position="1425"/>
        <end position="1463"/>
    </location>
</feature>
<evidence type="ECO:0000256" key="5">
    <source>
        <dbReference type="ARBA" id="ARBA00023128"/>
    </source>
</evidence>
<dbReference type="InterPro" id="IPR003959">
    <property type="entry name" value="ATPase_AAA_core"/>
</dbReference>
<protein>
    <recommendedName>
        <fullName evidence="7">AAA+ ATPase domain-containing protein</fullName>
    </recommendedName>
</protein>
<dbReference type="GO" id="GO:0005524">
    <property type="term" value="F:ATP binding"/>
    <property type="evidence" value="ECO:0007669"/>
    <property type="project" value="UniProtKB-KW"/>
</dbReference>
<comment type="subcellular location">
    <subcellularLocation>
        <location evidence="1">Mitochondrion outer membrane</location>
        <topology evidence="1">Single-pass membrane protein</topology>
    </subcellularLocation>
</comment>
<dbReference type="GO" id="GO:0016887">
    <property type="term" value="F:ATP hydrolysis activity"/>
    <property type="evidence" value="ECO:0007669"/>
    <property type="project" value="InterPro"/>
</dbReference>
<gene>
    <name evidence="8" type="ORF">NliqN6_3794</name>
</gene>
<dbReference type="PROSITE" id="PS00674">
    <property type="entry name" value="AAA"/>
    <property type="match status" value="1"/>
</dbReference>
<dbReference type="Gene3D" id="3.40.50.300">
    <property type="entry name" value="P-loop containing nucleotide triphosphate hydrolases"/>
    <property type="match status" value="1"/>
</dbReference>
<keyword evidence="2" id="KW-0547">Nucleotide-binding</keyword>
<feature type="region of interest" description="Disordered" evidence="6">
    <location>
        <begin position="645"/>
        <end position="669"/>
    </location>
</feature>
<dbReference type="PANTHER" id="PTHR45644:SF56">
    <property type="entry name" value="AAA ATPASE, PUTATIVE (AFU_ORTHOLOGUE AFUA_2G12920)-RELATED"/>
    <property type="match status" value="1"/>
</dbReference>
<comment type="caution">
    <text evidence="8">The sequence shown here is derived from an EMBL/GenBank/DDBJ whole genome shotgun (WGS) entry which is preliminary data.</text>
</comment>
<evidence type="ECO:0000256" key="1">
    <source>
        <dbReference type="ARBA" id="ARBA00004572"/>
    </source>
</evidence>
<evidence type="ECO:0000259" key="7">
    <source>
        <dbReference type="SMART" id="SM00382"/>
    </source>
</evidence>
<evidence type="ECO:0000256" key="3">
    <source>
        <dbReference type="ARBA" id="ARBA00022787"/>
    </source>
</evidence>
<dbReference type="OrthoDB" id="39734at2759"/>
<feature type="compositionally biased region" description="Basic and acidic residues" evidence="6">
    <location>
        <begin position="1516"/>
        <end position="1538"/>
    </location>
</feature>
<feature type="region of interest" description="Disordered" evidence="6">
    <location>
        <begin position="1"/>
        <end position="35"/>
    </location>
</feature>
<feature type="domain" description="AAA+ ATPase" evidence="7">
    <location>
        <begin position="740"/>
        <end position="882"/>
    </location>
</feature>
<reference evidence="8" key="1">
    <citation type="submission" date="2020-07" db="EMBL/GenBank/DDBJ databases">
        <title>Draft Genome Sequence of a Deep-Sea Yeast, Naganishia (Cryptococcus) liquefaciens strain N6.</title>
        <authorList>
            <person name="Han Y.W."/>
            <person name="Kajitani R."/>
            <person name="Morimoto H."/>
            <person name="Parhat M."/>
            <person name="Tsubouchi H."/>
            <person name="Bakenova O."/>
            <person name="Ogata M."/>
            <person name="Argunhan B."/>
            <person name="Aoki R."/>
            <person name="Kajiwara S."/>
            <person name="Itoh T."/>
            <person name="Iwasaki H."/>
        </authorList>
    </citation>
    <scope>NUCLEOTIDE SEQUENCE</scope>
    <source>
        <strain evidence="8">N6</strain>
    </source>
</reference>
<dbReference type="SMART" id="SM00382">
    <property type="entry name" value="AAA"/>
    <property type="match status" value="1"/>
</dbReference>
<dbReference type="GO" id="GO:0005741">
    <property type="term" value="C:mitochondrial outer membrane"/>
    <property type="evidence" value="ECO:0007669"/>
    <property type="project" value="UniProtKB-SubCell"/>
</dbReference>
<keyword evidence="3" id="KW-1000">Mitochondrion outer membrane</keyword>
<dbReference type="InterPro" id="IPR051701">
    <property type="entry name" value="Mito_OM_Translocase_MSP1"/>
</dbReference>
<name>A0A8H3TUH5_9TREE</name>
<dbReference type="InterPro" id="IPR003593">
    <property type="entry name" value="AAA+_ATPase"/>
</dbReference>
<feature type="region of interest" description="Disordered" evidence="6">
    <location>
        <begin position="1478"/>
        <end position="1538"/>
    </location>
</feature>
<dbReference type="InterPro" id="IPR027417">
    <property type="entry name" value="P-loop_NTPase"/>
</dbReference>
<evidence type="ECO:0000256" key="6">
    <source>
        <dbReference type="SAM" id="MobiDB-lite"/>
    </source>
</evidence>
<keyword evidence="3" id="KW-0472">Membrane</keyword>
<proteinExistence type="predicted"/>
<evidence type="ECO:0000256" key="2">
    <source>
        <dbReference type="ARBA" id="ARBA00022741"/>
    </source>
</evidence>
<dbReference type="Pfam" id="PF17862">
    <property type="entry name" value="AAA_lid_3"/>
    <property type="match status" value="1"/>
</dbReference>
<feature type="compositionally biased region" description="Polar residues" evidence="6">
    <location>
        <begin position="72"/>
        <end position="88"/>
    </location>
</feature>
<dbReference type="InterPro" id="IPR041569">
    <property type="entry name" value="AAA_lid_3"/>
</dbReference>